<gene>
    <name evidence="3" type="ORF">ELQ90_14330</name>
</gene>
<dbReference type="Proteomes" id="UP000288547">
    <property type="component" value="Unassembled WGS sequence"/>
</dbReference>
<name>A0A3S3YWG4_9MICO</name>
<sequence length="640" mass="68413">MTNDTPRHDDEAVSTFLEDFEAAGSDSSSGRRSDARTGSTGRGGKGRKQSSRRLRRRRRIVGWSLTAVVVVLIAAVAWVGSRALLAKNELEAAVPLATRITDSIGDGDTAAAHRTSRALVSHTMAAASLTSDPIWRAFEILPWVGDDLRAVRDVAGSVDGLARDAVTPVLDLTETFGLEQFKPVDGRLDVQPLIDAQPTVARAAAATAAARQRVQAIDTSGTFQPVTDAVGRLSGLVDSAYAATDAADRAVRLLPLVLGSDRPRNYLLLFQNSAEPRSGGGNPSAMALVHTEDGVISLTQQASAGDFPRRDTPIIDLPTETVNLYGDITGRYVQNTTITPQFPLSGRMAQAWWQDSFGTEVDGVIALDPTTLSYLLEATGPLTLATGDELTPDNAVKLLLQDVYERYPEPRVQDAFFASTAAEVFSAVSSGDVDPVAFIGALTQASEERRVLVWSSDATEQAILDGTTLNGDLTQNGGQDRYGVYVNDATGSKMGVYLDYRLATGDTTCRNDGRPFHDIELTVTSTAPADAATSLPPYVTGNGQFGVTPGNVRFIVSFYGATDSQFVGITRDGETIPAQTARDFDLPVTLTTVELAPGESATIHARFLAPEDFTTRPVTEMTPGVQQFATETLRFSCEFP</sequence>
<dbReference type="OrthoDB" id="3203519at2"/>
<dbReference type="RefSeq" id="WP_128495962.1">
    <property type="nucleotide sequence ID" value="NZ_RZNB01000006.1"/>
</dbReference>
<keyword evidence="2" id="KW-0472">Membrane</keyword>
<dbReference type="EMBL" id="RZNB01000006">
    <property type="protein sequence ID" value="RWZ46609.1"/>
    <property type="molecule type" value="Genomic_DNA"/>
</dbReference>
<reference evidence="3 4" key="1">
    <citation type="submission" date="2018-12" db="EMBL/GenBank/DDBJ databases">
        <authorList>
            <person name="Li F."/>
        </authorList>
    </citation>
    <scope>NUCLEOTIDE SEQUENCE [LARGE SCALE GENOMIC DNA]</scope>
    <source>
        <strain evidence="3 4">11W25H-1</strain>
    </source>
</reference>
<keyword evidence="4" id="KW-1185">Reference proteome</keyword>
<evidence type="ECO:0000256" key="2">
    <source>
        <dbReference type="SAM" id="Phobius"/>
    </source>
</evidence>
<dbReference type="InterPro" id="IPR025101">
    <property type="entry name" value="DUF4012"/>
</dbReference>
<evidence type="ECO:0000313" key="3">
    <source>
        <dbReference type="EMBL" id="RWZ46609.1"/>
    </source>
</evidence>
<evidence type="ECO:0000256" key="1">
    <source>
        <dbReference type="SAM" id="MobiDB-lite"/>
    </source>
</evidence>
<organism evidence="3 4">
    <name type="scientific">Labedella phragmitis</name>
    <dbReference type="NCBI Taxonomy" id="2498849"/>
    <lineage>
        <taxon>Bacteria</taxon>
        <taxon>Bacillati</taxon>
        <taxon>Actinomycetota</taxon>
        <taxon>Actinomycetes</taxon>
        <taxon>Micrococcales</taxon>
        <taxon>Microbacteriaceae</taxon>
        <taxon>Labedella</taxon>
    </lineage>
</organism>
<comment type="caution">
    <text evidence="3">The sequence shown here is derived from an EMBL/GenBank/DDBJ whole genome shotgun (WGS) entry which is preliminary data.</text>
</comment>
<feature type="transmembrane region" description="Helical" evidence="2">
    <location>
        <begin position="60"/>
        <end position="80"/>
    </location>
</feature>
<protein>
    <submittedName>
        <fullName evidence="3">DUF4012 domain-containing protein</fullName>
    </submittedName>
</protein>
<dbReference type="Pfam" id="PF13196">
    <property type="entry name" value="DUF4012"/>
    <property type="match status" value="1"/>
</dbReference>
<dbReference type="AlphaFoldDB" id="A0A3S3YWG4"/>
<keyword evidence="2" id="KW-0812">Transmembrane</keyword>
<evidence type="ECO:0000313" key="4">
    <source>
        <dbReference type="Proteomes" id="UP000288547"/>
    </source>
</evidence>
<keyword evidence="2" id="KW-1133">Transmembrane helix</keyword>
<feature type="compositionally biased region" description="Basic residues" evidence="1">
    <location>
        <begin position="44"/>
        <end position="53"/>
    </location>
</feature>
<proteinExistence type="predicted"/>
<accession>A0A3S3YWG4</accession>
<feature type="region of interest" description="Disordered" evidence="1">
    <location>
        <begin position="21"/>
        <end position="53"/>
    </location>
</feature>